<keyword evidence="1" id="KW-0175">Coiled coil</keyword>
<reference evidence="2" key="1">
    <citation type="submission" date="2021-04" db="EMBL/GenBank/DDBJ databases">
        <authorList>
            <person name="Tunstrom K."/>
        </authorList>
    </citation>
    <scope>NUCLEOTIDE SEQUENCE</scope>
</reference>
<dbReference type="Proteomes" id="UP000691718">
    <property type="component" value="Unassembled WGS sequence"/>
</dbReference>
<gene>
    <name evidence="2" type="ORF">PAPOLLO_LOCUS17116</name>
</gene>
<keyword evidence="3" id="KW-1185">Reference proteome</keyword>
<organism evidence="2 3">
    <name type="scientific">Parnassius apollo</name>
    <name type="common">Apollo butterfly</name>
    <name type="synonym">Papilio apollo</name>
    <dbReference type="NCBI Taxonomy" id="110799"/>
    <lineage>
        <taxon>Eukaryota</taxon>
        <taxon>Metazoa</taxon>
        <taxon>Ecdysozoa</taxon>
        <taxon>Arthropoda</taxon>
        <taxon>Hexapoda</taxon>
        <taxon>Insecta</taxon>
        <taxon>Pterygota</taxon>
        <taxon>Neoptera</taxon>
        <taxon>Endopterygota</taxon>
        <taxon>Lepidoptera</taxon>
        <taxon>Glossata</taxon>
        <taxon>Ditrysia</taxon>
        <taxon>Papilionoidea</taxon>
        <taxon>Papilionidae</taxon>
        <taxon>Parnassiinae</taxon>
        <taxon>Parnassini</taxon>
        <taxon>Parnassius</taxon>
        <taxon>Parnassius</taxon>
    </lineage>
</organism>
<dbReference type="EMBL" id="CAJQZP010001133">
    <property type="protein sequence ID" value="CAG5019703.1"/>
    <property type="molecule type" value="Genomic_DNA"/>
</dbReference>
<protein>
    <submittedName>
        <fullName evidence="2">(apollo) hypothetical protein</fullName>
    </submittedName>
</protein>
<accession>A0A8S3XDX2</accession>
<name>A0A8S3XDX2_PARAO</name>
<sequence>MQTVKERNEVIQSLIQKNGNLSSQLRSMTERIEQIEQNMRAPNVEINGIPEHKSENLLKTIEQLGFAIENPLGDNDVVHVSRIAKFNKESDRPRSVIVKLRS</sequence>
<dbReference type="OrthoDB" id="6890167at2759"/>
<comment type="caution">
    <text evidence="2">The sequence shown here is derived from an EMBL/GenBank/DDBJ whole genome shotgun (WGS) entry which is preliminary data.</text>
</comment>
<evidence type="ECO:0000313" key="3">
    <source>
        <dbReference type="Proteomes" id="UP000691718"/>
    </source>
</evidence>
<feature type="coiled-coil region" evidence="1">
    <location>
        <begin position="11"/>
        <end position="38"/>
    </location>
</feature>
<proteinExistence type="predicted"/>
<dbReference type="AlphaFoldDB" id="A0A8S3XDX2"/>
<evidence type="ECO:0000256" key="1">
    <source>
        <dbReference type="SAM" id="Coils"/>
    </source>
</evidence>
<evidence type="ECO:0000313" key="2">
    <source>
        <dbReference type="EMBL" id="CAG5019703.1"/>
    </source>
</evidence>